<keyword evidence="5" id="KW-1185">Reference proteome</keyword>
<proteinExistence type="predicted"/>
<dbReference type="Gene3D" id="1.25.40.10">
    <property type="entry name" value="Tetratricopeptide repeat domain"/>
    <property type="match status" value="3"/>
</dbReference>
<evidence type="ECO:0000313" key="4">
    <source>
        <dbReference type="EMBL" id="EER74267.1"/>
    </source>
</evidence>
<keyword evidence="2 3" id="KW-0802">TPR repeat</keyword>
<protein>
    <submittedName>
        <fullName evidence="4">Tetratricopeptide repeat protein</fullName>
    </submittedName>
</protein>
<comment type="caution">
    <text evidence="4">The sequence shown here is derived from an EMBL/GenBank/DDBJ whole genome shotgun (WGS) entry which is preliminary data.</text>
</comment>
<evidence type="ECO:0000256" key="3">
    <source>
        <dbReference type="PROSITE-ProRule" id="PRU00339"/>
    </source>
</evidence>
<dbReference type="SMART" id="SM00028">
    <property type="entry name" value="TPR"/>
    <property type="match status" value="5"/>
</dbReference>
<dbReference type="AlphaFoldDB" id="C5RC50"/>
<dbReference type="InterPro" id="IPR011990">
    <property type="entry name" value="TPR-like_helical_dom_sf"/>
</dbReference>
<evidence type="ECO:0000256" key="2">
    <source>
        <dbReference type="ARBA" id="ARBA00022803"/>
    </source>
</evidence>
<reference evidence="4 5" key="1">
    <citation type="submission" date="2009-04" db="EMBL/GenBank/DDBJ databases">
        <authorList>
            <person name="Qin X."/>
            <person name="Bachman B."/>
            <person name="Battles P."/>
            <person name="Bell A."/>
            <person name="Bess C."/>
            <person name="Bickham C."/>
            <person name="Chaboub L."/>
            <person name="Chen D."/>
            <person name="Coyle M."/>
            <person name="Deiros D.R."/>
            <person name="Dinh H."/>
            <person name="Forbes L."/>
            <person name="Fowler G."/>
            <person name="Francisco L."/>
            <person name="Fu Q."/>
            <person name="Gubbala S."/>
            <person name="Hale W."/>
            <person name="Han Y."/>
            <person name="Hemphill L."/>
            <person name="Highlander S.K."/>
            <person name="Hirani K."/>
            <person name="Hogues M."/>
            <person name="Jackson L."/>
            <person name="Jakkamsetti A."/>
            <person name="Javaid M."/>
            <person name="Jiang H."/>
            <person name="Korchina V."/>
            <person name="Kovar C."/>
            <person name="Lara F."/>
            <person name="Lee S."/>
            <person name="Mata R."/>
            <person name="Mathew T."/>
            <person name="Moen C."/>
            <person name="Morales K."/>
            <person name="Munidasa M."/>
            <person name="Nazareth L."/>
            <person name="Ngo R."/>
            <person name="Nguyen L."/>
            <person name="Okwuonu G."/>
            <person name="Ongeri F."/>
            <person name="Patil S."/>
            <person name="Petrosino J."/>
            <person name="Pham C."/>
            <person name="Pham P."/>
            <person name="Pu L.-L."/>
            <person name="Puazo M."/>
            <person name="Raj R."/>
            <person name="Reid J."/>
            <person name="Rouhana J."/>
            <person name="Saada N."/>
            <person name="Shang Y."/>
            <person name="Simmons D."/>
            <person name="Thornton R."/>
            <person name="Warren J."/>
            <person name="Weissenberger G."/>
            <person name="Zhang J."/>
            <person name="Zhang L."/>
            <person name="Zhou C."/>
            <person name="Zhu D."/>
            <person name="Muzny D."/>
            <person name="Worley K."/>
            <person name="Gibbs R."/>
        </authorList>
    </citation>
    <scope>NUCLEOTIDE SEQUENCE [LARGE SCALE GENOMIC DNA]</scope>
    <source>
        <strain evidence="4 5">ATCC 33313</strain>
    </source>
</reference>
<dbReference type="eggNOG" id="COG0457">
    <property type="taxonomic scope" value="Bacteria"/>
</dbReference>
<dbReference type="InterPro" id="IPR019734">
    <property type="entry name" value="TPR_rpt"/>
</dbReference>
<dbReference type="Pfam" id="PF13432">
    <property type="entry name" value="TPR_16"/>
    <property type="match status" value="2"/>
</dbReference>
<dbReference type="InterPro" id="IPR051012">
    <property type="entry name" value="CellSynth/LPSAsmb/PSIAsmb"/>
</dbReference>
<dbReference type="PANTHER" id="PTHR45586:SF1">
    <property type="entry name" value="LIPOPOLYSACCHARIDE ASSEMBLY PROTEIN B"/>
    <property type="match status" value="1"/>
</dbReference>
<dbReference type="SUPFAM" id="SSF48452">
    <property type="entry name" value="TPR-like"/>
    <property type="match status" value="2"/>
</dbReference>
<dbReference type="HOGENOM" id="CLU_032389_1_0_9"/>
<dbReference type="Proteomes" id="UP000004528">
    <property type="component" value="Unassembled WGS sequence"/>
</dbReference>
<sequence>MLRKDGVMASFAERMLDELSSGQLDAAKKSFASSLRYDDDDTIYSLAEELYGLGFSNQAKRAYKKLLDKYPDEDQLRTSLADIAIDEDNTDQALMYLSEISKDSTAYIESLLVAADLYQSEGLTEAAEDKLLTAYQQDSEEPIIQFALAEFYFATAKYQTAIPYYRQLIKNGERYFSGLDIVSRIGVAYALVGNFDNALGYLEQINDADMTPDVRFQLGLTYATNPENQQKAIKTFTELRDIDASYVGVYDPLAQLYIKTHEPKKALLTYQEGIAVDPFNIKFYQEGAKIAAELDENEQANALYKEGLANNPDDSVLVTSYSNFLVQTGNDIDNINLLNDFFDDDDTDVNPQLYWNLAQSYTALEDFEMATKYWHAALPFFMDKPDFLKPAYYYFRDEGERELALQALQQYVKLVPEDYDMVATLQDEF</sequence>
<evidence type="ECO:0000313" key="5">
    <source>
        <dbReference type="Proteomes" id="UP000004528"/>
    </source>
</evidence>
<dbReference type="STRING" id="585506.HMPREF0877_1546"/>
<dbReference type="EMBL" id="ACKU01000030">
    <property type="protein sequence ID" value="EER74267.1"/>
    <property type="molecule type" value="Genomic_DNA"/>
</dbReference>
<feature type="repeat" description="TPR" evidence="3">
    <location>
        <begin position="247"/>
        <end position="280"/>
    </location>
</feature>
<evidence type="ECO:0000256" key="1">
    <source>
        <dbReference type="ARBA" id="ARBA00022737"/>
    </source>
</evidence>
<dbReference type="PROSITE" id="PS50005">
    <property type="entry name" value="TPR"/>
    <property type="match status" value="1"/>
</dbReference>
<organism evidence="4 5">
    <name type="scientific">Weissella paramesenteroides ATCC 33313</name>
    <dbReference type="NCBI Taxonomy" id="585506"/>
    <lineage>
        <taxon>Bacteria</taxon>
        <taxon>Bacillati</taxon>
        <taxon>Bacillota</taxon>
        <taxon>Bacilli</taxon>
        <taxon>Lactobacillales</taxon>
        <taxon>Lactobacillaceae</taxon>
        <taxon>Weissella</taxon>
    </lineage>
</organism>
<keyword evidence="1" id="KW-0677">Repeat</keyword>
<name>C5RC50_WEIPA</name>
<accession>C5RC50</accession>
<dbReference type="PANTHER" id="PTHR45586">
    <property type="entry name" value="TPR REPEAT-CONTAINING PROTEIN PA4667"/>
    <property type="match status" value="1"/>
</dbReference>
<gene>
    <name evidence="4" type="ORF">HMPREF0877_1546</name>
</gene>